<dbReference type="Gene3D" id="1.10.150.20">
    <property type="entry name" value="5' to 3' exonuclease, C-terminal subdomain"/>
    <property type="match status" value="1"/>
</dbReference>
<evidence type="ECO:0000256" key="2">
    <source>
        <dbReference type="ARBA" id="ARBA00022763"/>
    </source>
</evidence>
<reference evidence="8 9" key="1">
    <citation type="submission" date="2019-07" db="EMBL/GenBank/DDBJ databases">
        <authorList>
            <person name="Li J."/>
        </authorList>
    </citation>
    <scope>NUCLEOTIDE SEQUENCE [LARGE SCALE GENOMIC DNA]</scope>
    <source>
        <strain evidence="8 9">TKL69</strain>
    </source>
</reference>
<dbReference type="NCBIfam" id="TIGR00084">
    <property type="entry name" value="ruvA"/>
    <property type="match status" value="1"/>
</dbReference>
<comment type="function">
    <text evidence="6">The RuvA-RuvB-RuvC complex processes Holliday junction (HJ) DNA during genetic recombination and DNA repair, while the RuvA-RuvB complex plays an important role in the rescue of blocked DNA replication forks via replication fork reversal (RFR). RuvA specifically binds to HJ cruciform DNA, conferring on it an open structure. The RuvB hexamer acts as an ATP-dependent pump, pulling dsDNA into and through the RuvAB complex. HJ branch migration allows RuvC to scan DNA until it finds its consensus sequence, where it cleaves and resolves the cruciform DNA.</text>
</comment>
<gene>
    <name evidence="6 8" type="primary">ruvA</name>
    <name evidence="8" type="ORF">FN924_11335</name>
</gene>
<keyword evidence="8" id="KW-0378">Hydrolase</keyword>
<feature type="region of interest" description="Domain III" evidence="6">
    <location>
        <begin position="152"/>
        <end position="203"/>
    </location>
</feature>
<keyword evidence="1 6" id="KW-0963">Cytoplasm</keyword>
<dbReference type="InterPro" id="IPR010994">
    <property type="entry name" value="RuvA_2-like"/>
</dbReference>
<dbReference type="Pfam" id="PF14520">
    <property type="entry name" value="HHH_5"/>
    <property type="match status" value="1"/>
</dbReference>
<evidence type="ECO:0000313" key="8">
    <source>
        <dbReference type="EMBL" id="QDP40726.1"/>
    </source>
</evidence>
<keyword evidence="2 6" id="KW-0227">DNA damage</keyword>
<dbReference type="SUPFAM" id="SSF47781">
    <property type="entry name" value="RuvA domain 2-like"/>
    <property type="match status" value="1"/>
</dbReference>
<comment type="caution">
    <text evidence="6">Lacks conserved residue(s) required for the propagation of feature annotation.</text>
</comment>
<dbReference type="GO" id="GO:0048476">
    <property type="term" value="C:Holliday junction resolvase complex"/>
    <property type="evidence" value="ECO:0007669"/>
    <property type="project" value="UniProtKB-UniRule"/>
</dbReference>
<evidence type="ECO:0000256" key="4">
    <source>
        <dbReference type="ARBA" id="ARBA00023172"/>
    </source>
</evidence>
<protein>
    <recommendedName>
        <fullName evidence="6">Holliday junction branch migration complex subunit RuvA</fullName>
    </recommendedName>
</protein>
<dbReference type="InterPro" id="IPR011114">
    <property type="entry name" value="RuvA_C"/>
</dbReference>
<dbReference type="CDD" id="cd14332">
    <property type="entry name" value="UBA_RuvA_C"/>
    <property type="match status" value="1"/>
</dbReference>
<keyword evidence="4 6" id="KW-0233">DNA recombination</keyword>
<dbReference type="Gene3D" id="2.40.50.140">
    <property type="entry name" value="Nucleic acid-binding proteins"/>
    <property type="match status" value="1"/>
</dbReference>
<dbReference type="GO" id="GO:0006310">
    <property type="term" value="P:DNA recombination"/>
    <property type="evidence" value="ECO:0007669"/>
    <property type="project" value="UniProtKB-UniRule"/>
</dbReference>
<feature type="domain" description="Helix-hairpin-helix DNA-binding motif class 1" evidence="7">
    <location>
        <begin position="72"/>
        <end position="91"/>
    </location>
</feature>
<feature type="domain" description="Helix-hairpin-helix DNA-binding motif class 1" evidence="7">
    <location>
        <begin position="107"/>
        <end position="126"/>
    </location>
</feature>
<dbReference type="GO" id="GO:0005524">
    <property type="term" value="F:ATP binding"/>
    <property type="evidence" value="ECO:0007669"/>
    <property type="project" value="InterPro"/>
</dbReference>
<dbReference type="SMART" id="SM00278">
    <property type="entry name" value="HhH1"/>
    <property type="match status" value="2"/>
</dbReference>
<evidence type="ECO:0000313" key="9">
    <source>
        <dbReference type="Proteomes" id="UP000315215"/>
    </source>
</evidence>
<dbReference type="EMBL" id="CP041666">
    <property type="protein sequence ID" value="QDP40726.1"/>
    <property type="molecule type" value="Genomic_DNA"/>
</dbReference>
<dbReference type="InterPro" id="IPR036267">
    <property type="entry name" value="RuvA_C_sf"/>
</dbReference>
<keyword evidence="9" id="KW-1185">Reference proteome</keyword>
<dbReference type="Pfam" id="PF01330">
    <property type="entry name" value="RuvA_N"/>
    <property type="match status" value="1"/>
</dbReference>
<comment type="similarity">
    <text evidence="6">Belongs to the RuvA family.</text>
</comment>
<evidence type="ECO:0000259" key="7">
    <source>
        <dbReference type="SMART" id="SM00278"/>
    </source>
</evidence>
<dbReference type="AlphaFoldDB" id="A0A516KH92"/>
<dbReference type="Proteomes" id="UP000315215">
    <property type="component" value="Chromosome"/>
</dbReference>
<evidence type="ECO:0000256" key="3">
    <source>
        <dbReference type="ARBA" id="ARBA00023125"/>
    </source>
</evidence>
<dbReference type="InterPro" id="IPR003583">
    <property type="entry name" value="Hlx-hairpin-Hlx_DNA-bd_motif"/>
</dbReference>
<evidence type="ECO:0000256" key="6">
    <source>
        <dbReference type="HAMAP-Rule" id="MF_00031"/>
    </source>
</evidence>
<keyword evidence="3 6" id="KW-0238">DNA-binding</keyword>
<dbReference type="GO" id="GO:0009379">
    <property type="term" value="C:Holliday junction helicase complex"/>
    <property type="evidence" value="ECO:0007669"/>
    <property type="project" value="InterPro"/>
</dbReference>
<dbReference type="GO" id="GO:0009378">
    <property type="term" value="F:four-way junction helicase activity"/>
    <property type="evidence" value="ECO:0007669"/>
    <property type="project" value="InterPro"/>
</dbReference>
<dbReference type="GO" id="GO:0000400">
    <property type="term" value="F:four-way junction DNA binding"/>
    <property type="evidence" value="ECO:0007669"/>
    <property type="project" value="UniProtKB-UniRule"/>
</dbReference>
<dbReference type="OrthoDB" id="5293449at2"/>
<keyword evidence="5 6" id="KW-0234">DNA repair</keyword>
<organism evidence="8 9">
    <name type="scientific">Radiobacillus deserti</name>
    <dbReference type="NCBI Taxonomy" id="2594883"/>
    <lineage>
        <taxon>Bacteria</taxon>
        <taxon>Bacillati</taxon>
        <taxon>Bacillota</taxon>
        <taxon>Bacilli</taxon>
        <taxon>Bacillales</taxon>
        <taxon>Bacillaceae</taxon>
        <taxon>Radiobacillus</taxon>
    </lineage>
</organism>
<dbReference type="Gene3D" id="1.10.8.10">
    <property type="entry name" value="DNA helicase RuvA subunit, C-terminal domain"/>
    <property type="match status" value="1"/>
</dbReference>
<sequence>MIAYIRGTLDSIQDDAIYVESHGVGYEIFCTNPFVFQEQIGEPVKVFTYHYVREDTQLLYGFRKTEEKFLFKKLLNVSGIGPKGALAILGNAGVQDFVAAIEREDEKFLTSFPGVGKKTARQMILDLKGKLSVDIGIQIEGIDIESNTAPSVEQETMEEALAALRSLGYSDREIRLITPKLKESKLASIDDLVRKGLALMMEK</sequence>
<dbReference type="KEGG" id="aqt:FN924_11335"/>
<evidence type="ECO:0000256" key="5">
    <source>
        <dbReference type="ARBA" id="ARBA00023204"/>
    </source>
</evidence>
<comment type="subunit">
    <text evidence="6">Homotetramer. Forms an RuvA(8)-RuvB(12)-Holliday junction (HJ) complex. HJ DNA is sandwiched between 2 RuvA tetramers; dsDNA enters through RuvA and exits via RuvB. An RuvB hexamer assembles on each DNA strand where it exits the tetramer. Each RuvB hexamer is contacted by two RuvA subunits (via domain III) on 2 adjacent RuvB subunits; this complex drives branch migration. In the full resolvosome a probable DNA-RuvA(4)-RuvB(12)-RuvC(2) complex forms which resolves the HJ.</text>
</comment>
<dbReference type="Pfam" id="PF07499">
    <property type="entry name" value="RuvA_C"/>
    <property type="match status" value="1"/>
</dbReference>
<dbReference type="SUPFAM" id="SSF50249">
    <property type="entry name" value="Nucleic acid-binding proteins"/>
    <property type="match status" value="1"/>
</dbReference>
<dbReference type="GO" id="GO:0006281">
    <property type="term" value="P:DNA repair"/>
    <property type="evidence" value="ECO:0007669"/>
    <property type="project" value="UniProtKB-UniRule"/>
</dbReference>
<evidence type="ECO:0000256" key="1">
    <source>
        <dbReference type="ARBA" id="ARBA00022490"/>
    </source>
</evidence>
<dbReference type="RefSeq" id="WP_143894555.1">
    <property type="nucleotide sequence ID" value="NZ_CP041666.1"/>
</dbReference>
<dbReference type="InterPro" id="IPR012340">
    <property type="entry name" value="NA-bd_OB-fold"/>
</dbReference>
<dbReference type="InterPro" id="IPR013849">
    <property type="entry name" value="DNA_helicase_Holl-junc_RuvA_I"/>
</dbReference>
<dbReference type="HAMAP" id="MF_00031">
    <property type="entry name" value="DNA_HJ_migration_RuvA"/>
    <property type="match status" value="1"/>
</dbReference>
<dbReference type="GO" id="GO:0016787">
    <property type="term" value="F:hydrolase activity"/>
    <property type="evidence" value="ECO:0007669"/>
    <property type="project" value="UniProtKB-KW"/>
</dbReference>
<proteinExistence type="inferred from homology"/>
<name>A0A516KH92_9BACI</name>
<accession>A0A516KH92</accession>
<dbReference type="InterPro" id="IPR000085">
    <property type="entry name" value="RuvA"/>
</dbReference>
<dbReference type="SUPFAM" id="SSF46929">
    <property type="entry name" value="DNA helicase RuvA subunit, C-terminal domain"/>
    <property type="match status" value="1"/>
</dbReference>
<comment type="domain">
    <text evidence="6">Has three domains with a flexible linker between the domains II and III and assumes an 'L' shape. Domain III is highly mobile and contacts RuvB.</text>
</comment>
<dbReference type="GO" id="GO:0005737">
    <property type="term" value="C:cytoplasm"/>
    <property type="evidence" value="ECO:0007669"/>
    <property type="project" value="UniProtKB-SubCell"/>
</dbReference>
<comment type="subcellular location">
    <subcellularLocation>
        <location evidence="6">Cytoplasm</location>
    </subcellularLocation>
</comment>